<keyword evidence="1" id="KW-0812">Transmembrane</keyword>
<dbReference type="AlphaFoldDB" id="A0A7H0VIK4"/>
<dbReference type="KEGG" id="chyd:H4K34_06840"/>
<dbReference type="InterPro" id="IPR003675">
    <property type="entry name" value="Rce1/LyrA-like_dom"/>
</dbReference>
<keyword evidence="4" id="KW-1185">Reference proteome</keyword>
<dbReference type="GO" id="GO:0006508">
    <property type="term" value="P:proteolysis"/>
    <property type="evidence" value="ECO:0007669"/>
    <property type="project" value="UniProtKB-KW"/>
</dbReference>
<keyword evidence="1" id="KW-1133">Transmembrane helix</keyword>
<evidence type="ECO:0000313" key="3">
    <source>
        <dbReference type="EMBL" id="QNR25552.1"/>
    </source>
</evidence>
<protein>
    <submittedName>
        <fullName evidence="3">CPBP family intramembrane metalloprotease</fullName>
    </submittedName>
</protein>
<keyword evidence="1" id="KW-0472">Membrane</keyword>
<evidence type="ECO:0000313" key="4">
    <source>
        <dbReference type="Proteomes" id="UP000516305"/>
    </source>
</evidence>
<feature type="transmembrane region" description="Helical" evidence="1">
    <location>
        <begin position="200"/>
        <end position="232"/>
    </location>
</feature>
<evidence type="ECO:0000256" key="1">
    <source>
        <dbReference type="SAM" id="Phobius"/>
    </source>
</evidence>
<feature type="transmembrane region" description="Helical" evidence="1">
    <location>
        <begin position="99"/>
        <end position="118"/>
    </location>
</feature>
<feature type="transmembrane region" description="Helical" evidence="1">
    <location>
        <begin position="12"/>
        <end position="43"/>
    </location>
</feature>
<name>A0A7H0VIK4_9FLAO</name>
<keyword evidence="3" id="KW-0378">Hydrolase</keyword>
<dbReference type="GO" id="GO:0080120">
    <property type="term" value="P:CAAX-box protein maturation"/>
    <property type="evidence" value="ECO:0007669"/>
    <property type="project" value="UniProtKB-ARBA"/>
</dbReference>
<evidence type="ECO:0000259" key="2">
    <source>
        <dbReference type="Pfam" id="PF02517"/>
    </source>
</evidence>
<accession>A0A7H0VIK4</accession>
<feature type="transmembrane region" description="Helical" evidence="1">
    <location>
        <begin position="63"/>
        <end position="87"/>
    </location>
</feature>
<proteinExistence type="predicted"/>
<reference evidence="3 4" key="1">
    <citation type="submission" date="2020-08" db="EMBL/GenBank/DDBJ databases">
        <title>Croceimicrobium hydrocarbonivorans gen. nov., sp. nov., a novel marine bacterium isolated from a bacterial consortium that degrades polyethylene terephthalate.</title>
        <authorList>
            <person name="Liu R."/>
        </authorList>
    </citation>
    <scope>NUCLEOTIDE SEQUENCE [LARGE SCALE GENOMIC DNA]</scope>
    <source>
        <strain evidence="3 4">A20-9</strain>
    </source>
</reference>
<feature type="transmembrane region" description="Helical" evidence="1">
    <location>
        <begin position="165"/>
        <end position="188"/>
    </location>
</feature>
<organism evidence="3 4">
    <name type="scientific">Croceimicrobium hydrocarbonivorans</name>
    <dbReference type="NCBI Taxonomy" id="2761580"/>
    <lineage>
        <taxon>Bacteria</taxon>
        <taxon>Pseudomonadati</taxon>
        <taxon>Bacteroidota</taxon>
        <taxon>Flavobacteriia</taxon>
        <taxon>Flavobacteriales</taxon>
        <taxon>Owenweeksiaceae</taxon>
        <taxon>Croceimicrobium</taxon>
    </lineage>
</organism>
<gene>
    <name evidence="3" type="ORF">H4K34_06840</name>
</gene>
<sequence>MLKGRFAQEPLYSQLLLLVGLVFVGMLFFTTLGVFIASATFGISPEDVLSIFQNLDKGAGREVFKLVQSINTIGSYFIPALVAAYLFDLQPKRFIGSETFPAPAWLIVASLVLMAYSMSALSDLLYRISTAFPWPESFTANMKDMQEVMLGTYSNVLNMKGFGDFLHVLMVMAVLPAIAEESLFRGVLQPLLRRKLNPHIAILITSFAFSALHQQYLAFLSIFVLGMLLGYLREWTNSIWPSTILHFFNNASIVVLVYFFDFDYREALSENQAINWAETGTLLAVLIFSVLLFERLSRGSRNWSDSK</sequence>
<dbReference type="GO" id="GO:0004175">
    <property type="term" value="F:endopeptidase activity"/>
    <property type="evidence" value="ECO:0007669"/>
    <property type="project" value="UniProtKB-ARBA"/>
</dbReference>
<dbReference type="PANTHER" id="PTHR43592:SF15">
    <property type="entry name" value="CAAX AMINO TERMINAL PROTEASE FAMILY PROTEIN"/>
    <property type="match status" value="1"/>
</dbReference>
<keyword evidence="3" id="KW-0482">Metalloprotease</keyword>
<keyword evidence="3" id="KW-0645">Protease</keyword>
<dbReference type="RefSeq" id="WP_210760079.1">
    <property type="nucleotide sequence ID" value="NZ_CP060139.1"/>
</dbReference>
<feature type="transmembrane region" description="Helical" evidence="1">
    <location>
        <begin position="273"/>
        <end position="293"/>
    </location>
</feature>
<feature type="domain" description="CAAX prenyl protease 2/Lysostaphin resistance protein A-like" evidence="2">
    <location>
        <begin position="165"/>
        <end position="251"/>
    </location>
</feature>
<dbReference type="Proteomes" id="UP000516305">
    <property type="component" value="Chromosome"/>
</dbReference>
<dbReference type="GO" id="GO:0008237">
    <property type="term" value="F:metallopeptidase activity"/>
    <property type="evidence" value="ECO:0007669"/>
    <property type="project" value="UniProtKB-KW"/>
</dbReference>
<dbReference type="PANTHER" id="PTHR43592">
    <property type="entry name" value="CAAX AMINO TERMINAL PROTEASE"/>
    <property type="match status" value="1"/>
</dbReference>
<dbReference type="Pfam" id="PF02517">
    <property type="entry name" value="Rce1-like"/>
    <property type="match status" value="1"/>
</dbReference>
<dbReference type="EMBL" id="CP060139">
    <property type="protein sequence ID" value="QNR25552.1"/>
    <property type="molecule type" value="Genomic_DNA"/>
</dbReference>
<feature type="transmembrane region" description="Helical" evidence="1">
    <location>
        <begin position="244"/>
        <end position="261"/>
    </location>
</feature>